<dbReference type="SMART" id="SM00062">
    <property type="entry name" value="PBPb"/>
    <property type="match status" value="1"/>
</dbReference>
<evidence type="ECO:0000256" key="4">
    <source>
        <dbReference type="SAM" id="MobiDB-lite"/>
    </source>
</evidence>
<comment type="caution">
    <text evidence="7">The sequence shown here is derived from an EMBL/GenBank/DDBJ whole genome shotgun (WGS) entry which is preliminary data.</text>
</comment>
<evidence type="ECO:0000313" key="7">
    <source>
        <dbReference type="EMBL" id="MFC4069122.1"/>
    </source>
</evidence>
<evidence type="ECO:0000259" key="6">
    <source>
        <dbReference type="SMART" id="SM00062"/>
    </source>
</evidence>
<gene>
    <name evidence="7" type="ORF">ACFO0C_29675</name>
</gene>
<feature type="signal peptide" evidence="5">
    <location>
        <begin position="1"/>
        <end position="19"/>
    </location>
</feature>
<reference evidence="8" key="1">
    <citation type="journal article" date="2019" name="Int. J. Syst. Evol. Microbiol.">
        <title>The Global Catalogue of Microorganisms (GCM) 10K type strain sequencing project: providing services to taxonomists for standard genome sequencing and annotation.</title>
        <authorList>
            <consortium name="The Broad Institute Genomics Platform"/>
            <consortium name="The Broad Institute Genome Sequencing Center for Infectious Disease"/>
            <person name="Wu L."/>
            <person name="Ma J."/>
        </authorList>
    </citation>
    <scope>NUCLEOTIDE SEQUENCE [LARGE SCALE GENOMIC DNA]</scope>
    <source>
        <strain evidence="8">TBRC 5832</strain>
    </source>
</reference>
<dbReference type="EMBL" id="JBHSBL010000020">
    <property type="protein sequence ID" value="MFC4069122.1"/>
    <property type="molecule type" value="Genomic_DNA"/>
</dbReference>
<evidence type="ECO:0000256" key="5">
    <source>
        <dbReference type="SAM" id="SignalP"/>
    </source>
</evidence>
<protein>
    <submittedName>
        <fullName evidence="7">Transporter substrate-binding domain-containing protein</fullName>
    </submittedName>
</protein>
<keyword evidence="3 5" id="KW-0732">Signal</keyword>
<dbReference type="InterPro" id="IPR001638">
    <property type="entry name" value="Solute-binding_3/MltF_N"/>
</dbReference>
<accession>A0ABV8IXU8</accession>
<keyword evidence="8" id="KW-1185">Reference proteome</keyword>
<dbReference type="InterPro" id="IPR051455">
    <property type="entry name" value="Bact_solute-bind_prot3"/>
</dbReference>
<sequence>MTKTTVAAALLLVVTVAAGCGTPDEQPRPVAARATAVVPRPLNVQDPAEIPTPAAAPTCNPRASLRPPASMPKPGAMPGKSTMAEIAQRGRLVVGIDQNAYLFGFRDPGTGELVGFEIDFAREIARAIFGDPTKVQFRAITTAERIPMLQQKQVDLVIRTMSMTCERWEQVLFSSEYIPSRQRLLVRKADGVKDFPDLAGKKVCATRGSTSIVTIAEQPYRLVPVSTDSTLDCLVLLQQGQVDAVSTIDILLAGLAAQDPTTEVTGKPVSDEPAGIGIPRGHDDMARFVNGVLERMRSDGTWTRIYDTWLKERLGPANPPAPVYRD</sequence>
<comment type="similarity">
    <text evidence="1">Belongs to the bacterial solute-binding protein 3 family.</text>
</comment>
<feature type="chain" id="PRO_5046280277" evidence="5">
    <location>
        <begin position="20"/>
        <end position="326"/>
    </location>
</feature>
<proteinExistence type="inferred from homology"/>
<feature type="compositionally biased region" description="Low complexity" evidence="4">
    <location>
        <begin position="44"/>
        <end position="58"/>
    </location>
</feature>
<dbReference type="SUPFAM" id="SSF53850">
    <property type="entry name" value="Periplasmic binding protein-like II"/>
    <property type="match status" value="1"/>
</dbReference>
<feature type="domain" description="Solute-binding protein family 3/N-terminal" evidence="6">
    <location>
        <begin position="91"/>
        <end position="313"/>
    </location>
</feature>
<dbReference type="RefSeq" id="WP_378070015.1">
    <property type="nucleotide sequence ID" value="NZ_JBHSBL010000020.1"/>
</dbReference>
<dbReference type="PROSITE" id="PS51257">
    <property type="entry name" value="PROKAR_LIPOPROTEIN"/>
    <property type="match status" value="1"/>
</dbReference>
<name>A0ABV8IXU8_9ACTN</name>
<dbReference type="CDD" id="cd13690">
    <property type="entry name" value="PBP2_GluB"/>
    <property type="match status" value="1"/>
</dbReference>
<evidence type="ECO:0000313" key="8">
    <source>
        <dbReference type="Proteomes" id="UP001595867"/>
    </source>
</evidence>
<keyword evidence="2" id="KW-0813">Transport</keyword>
<dbReference type="Proteomes" id="UP001595867">
    <property type="component" value="Unassembled WGS sequence"/>
</dbReference>
<evidence type="ECO:0000256" key="1">
    <source>
        <dbReference type="ARBA" id="ARBA00010333"/>
    </source>
</evidence>
<dbReference type="PANTHER" id="PTHR30085:SF6">
    <property type="entry name" value="ABC TRANSPORTER GLUTAMINE-BINDING PROTEIN GLNH"/>
    <property type="match status" value="1"/>
</dbReference>
<organism evidence="7 8">
    <name type="scientific">Actinoplanes subglobosus</name>
    <dbReference type="NCBI Taxonomy" id="1547892"/>
    <lineage>
        <taxon>Bacteria</taxon>
        <taxon>Bacillati</taxon>
        <taxon>Actinomycetota</taxon>
        <taxon>Actinomycetes</taxon>
        <taxon>Micromonosporales</taxon>
        <taxon>Micromonosporaceae</taxon>
        <taxon>Actinoplanes</taxon>
    </lineage>
</organism>
<dbReference type="Gene3D" id="3.40.190.10">
    <property type="entry name" value="Periplasmic binding protein-like II"/>
    <property type="match status" value="2"/>
</dbReference>
<evidence type="ECO:0000256" key="2">
    <source>
        <dbReference type="ARBA" id="ARBA00022448"/>
    </source>
</evidence>
<evidence type="ECO:0000256" key="3">
    <source>
        <dbReference type="ARBA" id="ARBA00022729"/>
    </source>
</evidence>
<dbReference type="Pfam" id="PF00497">
    <property type="entry name" value="SBP_bac_3"/>
    <property type="match status" value="1"/>
</dbReference>
<feature type="region of interest" description="Disordered" evidence="4">
    <location>
        <begin position="44"/>
        <end position="80"/>
    </location>
</feature>
<dbReference type="PANTHER" id="PTHR30085">
    <property type="entry name" value="AMINO ACID ABC TRANSPORTER PERMEASE"/>
    <property type="match status" value="1"/>
</dbReference>